<dbReference type="VEuPathDB" id="VectorBase:ISCW013855"/>
<dbReference type="PROSITE" id="PS50893">
    <property type="entry name" value="ABC_TRANSPORTER_2"/>
    <property type="match status" value="1"/>
</dbReference>
<reference evidence="7 9" key="1">
    <citation type="submission" date="2008-03" db="EMBL/GenBank/DDBJ databases">
        <title>Annotation of Ixodes scapularis.</title>
        <authorList>
            <consortium name="Ixodes scapularis Genome Project Consortium"/>
            <person name="Caler E."/>
            <person name="Hannick L.I."/>
            <person name="Bidwell S."/>
            <person name="Joardar V."/>
            <person name="Thiagarajan M."/>
            <person name="Amedeo P."/>
            <person name="Galinsky K.J."/>
            <person name="Schobel S."/>
            <person name="Inman J."/>
            <person name="Hostetler J."/>
            <person name="Miller J."/>
            <person name="Hammond M."/>
            <person name="Megy K."/>
            <person name="Lawson D."/>
            <person name="Kodira C."/>
            <person name="Sutton G."/>
            <person name="Meyer J."/>
            <person name="Hill C.A."/>
            <person name="Birren B."/>
            <person name="Nene V."/>
            <person name="Collins F."/>
            <person name="Alarcon-Chaidez F."/>
            <person name="Wikel S."/>
            <person name="Strausberg R."/>
        </authorList>
    </citation>
    <scope>NUCLEOTIDE SEQUENCE [LARGE SCALE GENOMIC DNA]</scope>
    <source>
        <strain evidence="9">Wikel</strain>
        <strain evidence="7">Wikel colony</strain>
    </source>
</reference>
<evidence type="ECO:0000313" key="7">
    <source>
        <dbReference type="EMBL" id="EEC19404.1"/>
    </source>
</evidence>
<dbReference type="InterPro" id="IPR017871">
    <property type="entry name" value="ABC_transporter-like_CS"/>
</dbReference>
<dbReference type="Pfam" id="PF00005">
    <property type="entry name" value="ABC_tran"/>
    <property type="match status" value="1"/>
</dbReference>
<evidence type="ECO:0000259" key="6">
    <source>
        <dbReference type="PROSITE" id="PS50893"/>
    </source>
</evidence>
<reference evidence="8" key="2">
    <citation type="submission" date="2020-05" db="UniProtKB">
        <authorList>
            <consortium name="EnsemblMetazoa"/>
        </authorList>
    </citation>
    <scope>IDENTIFICATION</scope>
    <source>
        <strain evidence="8">wikel</strain>
    </source>
</reference>
<dbReference type="EnsemblMetazoa" id="ISCW013855-RA">
    <property type="protein sequence ID" value="ISCW013855-PA"/>
    <property type="gene ID" value="ISCW013855"/>
</dbReference>
<dbReference type="InterPro" id="IPR050173">
    <property type="entry name" value="ABC_transporter_C-like"/>
</dbReference>
<dbReference type="EMBL" id="ABJB010152344">
    <property type="status" value="NOT_ANNOTATED_CDS"/>
    <property type="molecule type" value="Genomic_DNA"/>
</dbReference>
<evidence type="ECO:0000256" key="1">
    <source>
        <dbReference type="ARBA" id="ARBA00004127"/>
    </source>
</evidence>
<accession>B7QKN2</accession>
<dbReference type="GO" id="GO:0005524">
    <property type="term" value="F:ATP binding"/>
    <property type="evidence" value="ECO:0007669"/>
    <property type="project" value="UniProtKB-KW"/>
</dbReference>
<evidence type="ECO:0000256" key="5">
    <source>
        <dbReference type="SAM" id="Phobius"/>
    </source>
</evidence>
<organism>
    <name type="scientific">Ixodes scapularis</name>
    <name type="common">Black-legged tick</name>
    <name type="synonym">Deer tick</name>
    <dbReference type="NCBI Taxonomy" id="6945"/>
    <lineage>
        <taxon>Eukaryota</taxon>
        <taxon>Metazoa</taxon>
        <taxon>Ecdysozoa</taxon>
        <taxon>Arthropoda</taxon>
        <taxon>Chelicerata</taxon>
        <taxon>Arachnida</taxon>
        <taxon>Acari</taxon>
        <taxon>Parasitiformes</taxon>
        <taxon>Ixodida</taxon>
        <taxon>Ixodoidea</taxon>
        <taxon>Ixodidae</taxon>
        <taxon>Ixodinae</taxon>
        <taxon>Ixodes</taxon>
    </lineage>
</organism>
<dbReference type="EMBL" id="DS961271">
    <property type="protein sequence ID" value="EEC19404.1"/>
    <property type="molecule type" value="Genomic_DNA"/>
</dbReference>
<keyword evidence="9" id="KW-1185">Reference proteome</keyword>
<dbReference type="AlphaFoldDB" id="B7QKN2"/>
<protein>
    <submittedName>
        <fullName evidence="7 8">Multidrug resistance protein, putative</fullName>
        <ecNumber evidence="7">3.6.3.44</ecNumber>
    </submittedName>
</protein>
<dbReference type="EC" id="3.6.3.44" evidence="7"/>
<dbReference type="PaxDb" id="6945-B7QKN2"/>
<dbReference type="PANTHER" id="PTHR24223:SF443">
    <property type="entry name" value="MULTIDRUG-RESISTANCE LIKE PROTEIN 1, ISOFORM I"/>
    <property type="match status" value="1"/>
</dbReference>
<dbReference type="InterPro" id="IPR027417">
    <property type="entry name" value="P-loop_NTPase"/>
</dbReference>
<dbReference type="VEuPathDB" id="VectorBase:ISCI013854"/>
<dbReference type="EMBL" id="ABJB010527175">
    <property type="status" value="NOT_ANNOTATED_CDS"/>
    <property type="molecule type" value="Genomic_DNA"/>
</dbReference>
<dbReference type="InParanoid" id="B7QKN2"/>
<dbReference type="GO" id="GO:0016887">
    <property type="term" value="F:ATP hydrolysis activity"/>
    <property type="evidence" value="ECO:0007669"/>
    <property type="project" value="InterPro"/>
</dbReference>
<gene>
    <name evidence="7" type="ORF">IscW_ISCW013855</name>
</gene>
<dbReference type="PROSITE" id="PS00211">
    <property type="entry name" value="ABC_TRANSPORTER_1"/>
    <property type="match status" value="1"/>
</dbReference>
<dbReference type="EMBL" id="ABJB010693566">
    <property type="status" value="NOT_ANNOTATED_CDS"/>
    <property type="molecule type" value="Genomic_DNA"/>
</dbReference>
<dbReference type="OrthoDB" id="6500128at2759"/>
<evidence type="ECO:0000256" key="2">
    <source>
        <dbReference type="ARBA" id="ARBA00022737"/>
    </source>
</evidence>
<dbReference type="EMBL" id="ABJB010077770">
    <property type="status" value="NOT_ANNOTATED_CDS"/>
    <property type="molecule type" value="Genomic_DNA"/>
</dbReference>
<keyword evidence="7" id="KW-0378">Hydrolase</keyword>
<keyword evidence="3" id="KW-0547">Nucleotide-binding</keyword>
<dbReference type="EMBL" id="ABJB010254708">
    <property type="status" value="NOT_ANNOTATED_CDS"/>
    <property type="molecule type" value="Genomic_DNA"/>
</dbReference>
<dbReference type="EMBL" id="ABJB010882088">
    <property type="status" value="NOT_ANNOTATED_CDS"/>
    <property type="molecule type" value="Genomic_DNA"/>
</dbReference>
<evidence type="ECO:0000313" key="8">
    <source>
        <dbReference type="EnsemblMetazoa" id="ISCW013855-PA"/>
    </source>
</evidence>
<keyword evidence="2" id="KW-0677">Repeat</keyword>
<dbReference type="InterPro" id="IPR003439">
    <property type="entry name" value="ABC_transporter-like_ATP-bd"/>
</dbReference>
<name>B7QKN2_IXOSC</name>
<comment type="subcellular location">
    <subcellularLocation>
        <location evidence="1">Endomembrane system</location>
        <topology evidence="1">Multi-pass membrane protein</topology>
    </subcellularLocation>
</comment>
<evidence type="ECO:0000256" key="4">
    <source>
        <dbReference type="ARBA" id="ARBA00022840"/>
    </source>
</evidence>
<dbReference type="GO" id="GO:0012505">
    <property type="term" value="C:endomembrane system"/>
    <property type="evidence" value="ECO:0007669"/>
    <property type="project" value="UniProtKB-SubCell"/>
</dbReference>
<keyword evidence="5" id="KW-0472">Membrane</keyword>
<feature type="transmembrane region" description="Helical" evidence="5">
    <location>
        <begin position="185"/>
        <end position="206"/>
    </location>
</feature>
<dbReference type="STRING" id="6945.B7QKN2"/>
<dbReference type="EMBL" id="ABJB010359079">
    <property type="status" value="NOT_ANNOTATED_CDS"/>
    <property type="molecule type" value="Genomic_DNA"/>
</dbReference>
<dbReference type="EMBL" id="ABJB010885176">
    <property type="status" value="NOT_ANNOTATED_CDS"/>
    <property type="molecule type" value="Genomic_DNA"/>
</dbReference>
<evidence type="ECO:0000256" key="3">
    <source>
        <dbReference type="ARBA" id="ARBA00022741"/>
    </source>
</evidence>
<dbReference type="VEuPathDB" id="VectorBase:ISCP_022382"/>
<dbReference type="Proteomes" id="UP000001555">
    <property type="component" value="Unassembled WGS sequence"/>
</dbReference>
<dbReference type="SUPFAM" id="SSF52540">
    <property type="entry name" value="P-loop containing nucleoside triphosphate hydrolases"/>
    <property type="match status" value="1"/>
</dbReference>
<dbReference type="EMBL" id="ABJB010051656">
    <property type="status" value="NOT_ANNOTATED_CDS"/>
    <property type="molecule type" value="Genomic_DNA"/>
</dbReference>
<dbReference type="VEuPathDB" id="VectorBase:ISCI013855"/>
<evidence type="ECO:0000313" key="9">
    <source>
        <dbReference type="Proteomes" id="UP000001555"/>
    </source>
</evidence>
<sequence length="278" mass="30883">MSDLLSSVRLVKMHAWEDVHRDRVERARNAEVALMFRINLLDGLIDSLYSANSSLGRIALVSQLPCVHNMTVRDNILYGEQMEEDRYLCVLRACQLLDDLSSFTAGDFTEIGEKGETLSGGQMQRIALARAAYSPRDIYLLDDPLSAVDSKVADRVFHDVLGPEGLLRDKSSLKLTWAVLKLSGLWVPASLLAFAGSGVAFTWQLLWMKEWRNAQSAASTVDGSQNVEILVLGEGRVLEFGPIAELLSRPSSHFRRMAYEAGVLPSAYHLEESCTTHL</sequence>
<dbReference type="FunFam" id="3.40.50.300:FF:004738">
    <property type="entry name" value="Multidrug resistance protein, putative"/>
    <property type="match status" value="1"/>
</dbReference>
<keyword evidence="5" id="KW-0812">Transmembrane</keyword>
<keyword evidence="4" id="KW-0067">ATP-binding</keyword>
<dbReference type="EMBL" id="ABJB010389747">
    <property type="status" value="NOT_ANNOTATED_CDS"/>
    <property type="molecule type" value="Genomic_DNA"/>
</dbReference>
<feature type="domain" description="ABC transporter" evidence="6">
    <location>
        <begin position="5"/>
        <end position="259"/>
    </location>
</feature>
<dbReference type="Gene3D" id="3.40.50.300">
    <property type="entry name" value="P-loop containing nucleotide triphosphate hydrolases"/>
    <property type="match status" value="1"/>
</dbReference>
<keyword evidence="5" id="KW-1133">Transmembrane helix</keyword>
<proteinExistence type="predicted"/>
<dbReference type="HOGENOM" id="CLU_1002150_0_0_1"/>
<dbReference type="PANTHER" id="PTHR24223">
    <property type="entry name" value="ATP-BINDING CASSETTE SUB-FAMILY C"/>
    <property type="match status" value="1"/>
</dbReference>